<evidence type="ECO:0000256" key="4">
    <source>
        <dbReference type="ARBA" id="ARBA00023163"/>
    </source>
</evidence>
<evidence type="ECO:0000256" key="1">
    <source>
        <dbReference type="ARBA" id="ARBA00004123"/>
    </source>
</evidence>
<evidence type="ECO:0000256" key="5">
    <source>
        <dbReference type="ARBA" id="ARBA00023242"/>
    </source>
</evidence>
<gene>
    <name evidence="6" type="ORF">MKW98_019331</name>
</gene>
<dbReference type="EMBL" id="JAJJMB010012638">
    <property type="protein sequence ID" value="KAI3874758.1"/>
    <property type="molecule type" value="Genomic_DNA"/>
</dbReference>
<keyword evidence="2" id="KW-0805">Transcription regulation</keyword>
<name>A0AAD4S857_9MAGN</name>
<reference evidence="6" key="1">
    <citation type="submission" date="2022-04" db="EMBL/GenBank/DDBJ databases">
        <title>A functionally conserved STORR gene fusion in Papaver species that diverged 16.8 million years ago.</title>
        <authorList>
            <person name="Catania T."/>
        </authorList>
    </citation>
    <scope>NUCLEOTIDE SEQUENCE</scope>
    <source>
        <strain evidence="6">S-188037</strain>
    </source>
</reference>
<protein>
    <submittedName>
        <fullName evidence="6">Uncharacterized protein</fullName>
    </submittedName>
</protein>
<dbReference type="Gene3D" id="2.40.330.10">
    <property type="entry name" value="DNA-binding pseudobarrel domain"/>
    <property type="match status" value="1"/>
</dbReference>
<evidence type="ECO:0000256" key="2">
    <source>
        <dbReference type="ARBA" id="ARBA00023015"/>
    </source>
</evidence>
<sequence length="104" mass="12212">MNLEAVQSKRLSRRKEDCRAGNQVILPSMKMKWEHRKKGATEDCFPPLDYKQQRPSQEPVATDLHGVQWRSATWSSTYYLLEYFCKLVSFPKVSRNVEFSQSLL</sequence>
<dbReference type="Proteomes" id="UP001202328">
    <property type="component" value="Unassembled WGS sequence"/>
</dbReference>
<dbReference type="SUPFAM" id="SSF101936">
    <property type="entry name" value="DNA-binding pseudobarrel domain"/>
    <property type="match status" value="1"/>
</dbReference>
<evidence type="ECO:0000313" key="7">
    <source>
        <dbReference type="Proteomes" id="UP001202328"/>
    </source>
</evidence>
<comment type="subcellular location">
    <subcellularLocation>
        <location evidence="1">Nucleus</location>
    </subcellularLocation>
</comment>
<keyword evidence="3" id="KW-0238">DNA-binding</keyword>
<dbReference type="GO" id="GO:0003677">
    <property type="term" value="F:DNA binding"/>
    <property type="evidence" value="ECO:0007669"/>
    <property type="project" value="UniProtKB-KW"/>
</dbReference>
<dbReference type="AlphaFoldDB" id="A0AAD4S857"/>
<evidence type="ECO:0000256" key="3">
    <source>
        <dbReference type="ARBA" id="ARBA00023125"/>
    </source>
</evidence>
<keyword evidence="7" id="KW-1185">Reference proteome</keyword>
<accession>A0AAD4S857</accession>
<keyword evidence="4" id="KW-0804">Transcription</keyword>
<organism evidence="6 7">
    <name type="scientific">Papaver atlanticum</name>
    <dbReference type="NCBI Taxonomy" id="357466"/>
    <lineage>
        <taxon>Eukaryota</taxon>
        <taxon>Viridiplantae</taxon>
        <taxon>Streptophyta</taxon>
        <taxon>Embryophyta</taxon>
        <taxon>Tracheophyta</taxon>
        <taxon>Spermatophyta</taxon>
        <taxon>Magnoliopsida</taxon>
        <taxon>Ranunculales</taxon>
        <taxon>Papaveraceae</taxon>
        <taxon>Papaveroideae</taxon>
        <taxon>Papaver</taxon>
    </lineage>
</organism>
<keyword evidence="5" id="KW-0539">Nucleus</keyword>
<comment type="caution">
    <text evidence="6">The sequence shown here is derived from an EMBL/GenBank/DDBJ whole genome shotgun (WGS) entry which is preliminary data.</text>
</comment>
<evidence type="ECO:0000313" key="6">
    <source>
        <dbReference type="EMBL" id="KAI3874758.1"/>
    </source>
</evidence>
<proteinExistence type="predicted"/>
<dbReference type="GO" id="GO:0005634">
    <property type="term" value="C:nucleus"/>
    <property type="evidence" value="ECO:0007669"/>
    <property type="project" value="UniProtKB-SubCell"/>
</dbReference>
<dbReference type="InterPro" id="IPR015300">
    <property type="entry name" value="DNA-bd_pseudobarrel_sf"/>
</dbReference>